<dbReference type="InterPro" id="IPR000182">
    <property type="entry name" value="GNAT_dom"/>
</dbReference>
<evidence type="ECO:0000256" key="6">
    <source>
        <dbReference type="ARBA" id="ARBA00023015"/>
    </source>
</evidence>
<name>A0A7S0SCX2_9CHLO</name>
<evidence type="ECO:0000259" key="14">
    <source>
        <dbReference type="PROSITE" id="PS51186"/>
    </source>
</evidence>
<dbReference type="AlphaFoldDB" id="A0A7S0SCX2"/>
<dbReference type="PROSITE" id="PS50014">
    <property type="entry name" value="BROMODOMAIN_2"/>
    <property type="match status" value="1"/>
</dbReference>
<comment type="similarity">
    <text evidence="2">Belongs to the acetyltransferase family. GCN5 subfamily.</text>
</comment>
<keyword evidence="4" id="KW-0808">Transferase</keyword>
<evidence type="ECO:0000256" key="1">
    <source>
        <dbReference type="ARBA" id="ARBA00004123"/>
    </source>
</evidence>
<dbReference type="EC" id="2.3.1.48" evidence="3"/>
<evidence type="ECO:0000256" key="11">
    <source>
        <dbReference type="ARBA" id="ARBA00023315"/>
    </source>
</evidence>
<evidence type="ECO:0000256" key="12">
    <source>
        <dbReference type="PROSITE-ProRule" id="PRU00035"/>
    </source>
</evidence>
<dbReference type="CDD" id="cd04301">
    <property type="entry name" value="NAT_SF"/>
    <property type="match status" value="1"/>
</dbReference>
<dbReference type="PRINTS" id="PR00503">
    <property type="entry name" value="BROMODOMAIN"/>
</dbReference>
<evidence type="ECO:0000256" key="2">
    <source>
        <dbReference type="ARBA" id="ARBA00008607"/>
    </source>
</evidence>
<feature type="domain" description="N-acetyltransferase" evidence="14">
    <location>
        <begin position="1"/>
        <end position="124"/>
    </location>
</feature>
<dbReference type="GO" id="GO:0000123">
    <property type="term" value="C:histone acetyltransferase complex"/>
    <property type="evidence" value="ECO:0007669"/>
    <property type="project" value="TreeGrafter"/>
</dbReference>
<keyword evidence="7 12" id="KW-0103">Bromodomain</keyword>
<dbReference type="PANTHER" id="PTHR45750:SF3">
    <property type="entry name" value="HISTONE ACETYLTRANSFERASE"/>
    <property type="match status" value="1"/>
</dbReference>
<proteinExistence type="inferred from homology"/>
<keyword evidence="9" id="KW-0804">Transcription</keyword>
<keyword evidence="11" id="KW-0012">Acyltransferase</keyword>
<dbReference type="InterPro" id="IPR016181">
    <property type="entry name" value="Acyl_CoA_acyltransferase"/>
</dbReference>
<dbReference type="InterPro" id="IPR036427">
    <property type="entry name" value="Bromodomain-like_sf"/>
</dbReference>
<dbReference type="PANTHER" id="PTHR45750">
    <property type="entry name" value="GH11602P"/>
    <property type="match status" value="1"/>
</dbReference>
<dbReference type="Gene3D" id="1.20.920.10">
    <property type="entry name" value="Bromodomain-like"/>
    <property type="match status" value="1"/>
</dbReference>
<sequence>MPKEYIVRLVLDPRHHSMIVLKNSAVIGGITYRPFWRQAMGEIAFCAVSANEQVKGYGTRLMNHLKEYVCDKEAMTHLITFADNNAVGYFQKQGFTKDVMMEREKWVGYIKEYDGGTIMECHLSAQVSYTEFPAMIRKQRAAVDAKVRELSNAHVVYPGLVHFSAPAGPGGVRKPIPAEHIPGLQEAGWEPPGLPRYRLLHPNCGDGTPSYDNLNKFMRALVNLTTNHADVWPFLEAVSAEEVPDYYDVVKDPISMEVINARVDSGEYYATLEMFAADHRLMFNNCRLYNAPDTVFFKCATRLEGFFEAKVAQGISWKQARDRGVLGDR</sequence>
<evidence type="ECO:0000256" key="10">
    <source>
        <dbReference type="ARBA" id="ARBA00023242"/>
    </source>
</evidence>
<dbReference type="InterPro" id="IPR018359">
    <property type="entry name" value="Bromodomain_CS"/>
</dbReference>
<organism evidence="15">
    <name type="scientific">Mantoniella antarctica</name>
    <dbReference type="NCBI Taxonomy" id="81844"/>
    <lineage>
        <taxon>Eukaryota</taxon>
        <taxon>Viridiplantae</taxon>
        <taxon>Chlorophyta</taxon>
        <taxon>Mamiellophyceae</taxon>
        <taxon>Mamiellales</taxon>
        <taxon>Mamiellaceae</taxon>
        <taxon>Mantoniella</taxon>
    </lineage>
</organism>
<evidence type="ECO:0000256" key="5">
    <source>
        <dbReference type="ARBA" id="ARBA00022853"/>
    </source>
</evidence>
<evidence type="ECO:0000313" key="15">
    <source>
        <dbReference type="EMBL" id="CAD8703435.1"/>
    </source>
</evidence>
<keyword evidence="8" id="KW-0010">Activator</keyword>
<evidence type="ECO:0000259" key="13">
    <source>
        <dbReference type="PROSITE" id="PS50014"/>
    </source>
</evidence>
<dbReference type="GO" id="GO:0045944">
    <property type="term" value="P:positive regulation of transcription by RNA polymerase II"/>
    <property type="evidence" value="ECO:0007669"/>
    <property type="project" value="TreeGrafter"/>
</dbReference>
<gene>
    <name evidence="15" type="ORF">MANT1106_LOCUS6117</name>
</gene>
<accession>A0A7S0SCX2</accession>
<dbReference type="GO" id="GO:0010484">
    <property type="term" value="F:histone H3 acetyltransferase activity"/>
    <property type="evidence" value="ECO:0007669"/>
    <property type="project" value="TreeGrafter"/>
</dbReference>
<dbReference type="GO" id="GO:0005634">
    <property type="term" value="C:nucleus"/>
    <property type="evidence" value="ECO:0007669"/>
    <property type="project" value="UniProtKB-SubCell"/>
</dbReference>
<evidence type="ECO:0000256" key="3">
    <source>
        <dbReference type="ARBA" id="ARBA00013184"/>
    </source>
</evidence>
<dbReference type="SUPFAM" id="SSF55729">
    <property type="entry name" value="Acyl-CoA N-acyltransferases (Nat)"/>
    <property type="match status" value="1"/>
</dbReference>
<evidence type="ECO:0000256" key="9">
    <source>
        <dbReference type="ARBA" id="ARBA00023163"/>
    </source>
</evidence>
<keyword evidence="10" id="KW-0539">Nucleus</keyword>
<comment type="subcellular location">
    <subcellularLocation>
        <location evidence="1">Nucleus</location>
    </subcellularLocation>
</comment>
<dbReference type="Pfam" id="PF00583">
    <property type="entry name" value="Acetyltransf_1"/>
    <property type="match status" value="1"/>
</dbReference>
<feature type="domain" description="Bromo" evidence="13">
    <location>
        <begin position="226"/>
        <end position="297"/>
    </location>
</feature>
<dbReference type="SUPFAM" id="SSF47370">
    <property type="entry name" value="Bromodomain"/>
    <property type="match status" value="1"/>
</dbReference>
<dbReference type="Gene3D" id="3.40.630.30">
    <property type="match status" value="1"/>
</dbReference>
<evidence type="ECO:0000256" key="7">
    <source>
        <dbReference type="ARBA" id="ARBA00023117"/>
    </source>
</evidence>
<dbReference type="EMBL" id="HBFC01010574">
    <property type="protein sequence ID" value="CAD8703435.1"/>
    <property type="molecule type" value="Transcribed_RNA"/>
</dbReference>
<keyword evidence="5" id="KW-0156">Chromatin regulator</keyword>
<dbReference type="InterPro" id="IPR037800">
    <property type="entry name" value="GCN5"/>
</dbReference>
<dbReference type="InterPro" id="IPR001487">
    <property type="entry name" value="Bromodomain"/>
</dbReference>
<protein>
    <recommendedName>
        <fullName evidence="3">histone acetyltransferase</fullName>
        <ecNumber evidence="3">2.3.1.48</ecNumber>
    </recommendedName>
</protein>
<dbReference type="Pfam" id="PF00439">
    <property type="entry name" value="Bromodomain"/>
    <property type="match status" value="1"/>
</dbReference>
<keyword evidence="6" id="KW-0805">Transcription regulation</keyword>
<dbReference type="PROSITE" id="PS00633">
    <property type="entry name" value="BROMODOMAIN_1"/>
    <property type="match status" value="1"/>
</dbReference>
<evidence type="ECO:0000256" key="4">
    <source>
        <dbReference type="ARBA" id="ARBA00022679"/>
    </source>
</evidence>
<evidence type="ECO:0000256" key="8">
    <source>
        <dbReference type="ARBA" id="ARBA00023159"/>
    </source>
</evidence>
<dbReference type="SMART" id="SM00297">
    <property type="entry name" value="BROMO"/>
    <property type="match status" value="1"/>
</dbReference>
<dbReference type="PROSITE" id="PS51186">
    <property type="entry name" value="GNAT"/>
    <property type="match status" value="1"/>
</dbReference>
<reference evidence="15" key="1">
    <citation type="submission" date="2021-01" db="EMBL/GenBank/DDBJ databases">
        <authorList>
            <person name="Corre E."/>
            <person name="Pelletier E."/>
            <person name="Niang G."/>
            <person name="Scheremetjew M."/>
            <person name="Finn R."/>
            <person name="Kale V."/>
            <person name="Holt S."/>
            <person name="Cochrane G."/>
            <person name="Meng A."/>
            <person name="Brown T."/>
            <person name="Cohen L."/>
        </authorList>
    </citation>
    <scope>NUCLEOTIDE SEQUENCE</scope>
    <source>
        <strain evidence="15">SL-175</strain>
    </source>
</reference>